<dbReference type="SUPFAM" id="SSF142019">
    <property type="entry name" value="Nqo1 FMN-binding domain-like"/>
    <property type="match status" value="1"/>
</dbReference>
<keyword evidence="3" id="KW-1185">Reference proteome</keyword>
<sequence>MSLQAVRGLVLLHGPDGAEPCTGAGLADQLAGRAVPRAPGIPAVDATGEPVLLGGVLVGEPGWQVWPQAVAARSPDEIRAEVEVSGLRGRSGAGIPGGSEVGGNRWPPEGGGGRQRG</sequence>
<reference evidence="2 3" key="1">
    <citation type="submission" date="2020-08" db="EMBL/GenBank/DDBJ databases">
        <title>Sequencing the genomes of 1000 actinobacteria strains.</title>
        <authorList>
            <person name="Klenk H.-P."/>
        </authorList>
    </citation>
    <scope>NUCLEOTIDE SEQUENCE [LARGE SCALE GENOMIC DNA]</scope>
    <source>
        <strain evidence="2 3">DSM 45584</strain>
    </source>
</reference>
<dbReference type="AlphaFoldDB" id="A0A840QBP8"/>
<dbReference type="RefSeq" id="WP_221467201.1">
    <property type="nucleotide sequence ID" value="NZ_JACHIW010000001.1"/>
</dbReference>
<evidence type="ECO:0000256" key="1">
    <source>
        <dbReference type="SAM" id="MobiDB-lite"/>
    </source>
</evidence>
<gene>
    <name evidence="2" type="ORF">BJ970_003513</name>
</gene>
<dbReference type="EMBL" id="JACHIW010000001">
    <property type="protein sequence ID" value="MBB5155979.1"/>
    <property type="molecule type" value="Genomic_DNA"/>
</dbReference>
<dbReference type="InterPro" id="IPR037225">
    <property type="entry name" value="Nuo51_FMN-bd_sf"/>
</dbReference>
<accession>A0A840QBP8</accession>
<evidence type="ECO:0000313" key="3">
    <source>
        <dbReference type="Proteomes" id="UP000584374"/>
    </source>
</evidence>
<name>A0A840QBP8_9PSEU</name>
<protein>
    <submittedName>
        <fullName evidence="2">Uncharacterized protein</fullName>
    </submittedName>
</protein>
<feature type="compositionally biased region" description="Gly residues" evidence="1">
    <location>
        <begin position="89"/>
        <end position="101"/>
    </location>
</feature>
<comment type="caution">
    <text evidence="2">The sequence shown here is derived from an EMBL/GenBank/DDBJ whole genome shotgun (WGS) entry which is preliminary data.</text>
</comment>
<dbReference type="Proteomes" id="UP000584374">
    <property type="component" value="Unassembled WGS sequence"/>
</dbReference>
<evidence type="ECO:0000313" key="2">
    <source>
        <dbReference type="EMBL" id="MBB5155979.1"/>
    </source>
</evidence>
<feature type="region of interest" description="Disordered" evidence="1">
    <location>
        <begin position="83"/>
        <end position="117"/>
    </location>
</feature>
<organism evidence="2 3">
    <name type="scientific">Saccharopolyspora phatthalungensis</name>
    <dbReference type="NCBI Taxonomy" id="664693"/>
    <lineage>
        <taxon>Bacteria</taxon>
        <taxon>Bacillati</taxon>
        <taxon>Actinomycetota</taxon>
        <taxon>Actinomycetes</taxon>
        <taxon>Pseudonocardiales</taxon>
        <taxon>Pseudonocardiaceae</taxon>
        <taxon>Saccharopolyspora</taxon>
    </lineage>
</organism>
<proteinExistence type="predicted"/>